<sequence length="522" mass="57495">RLFRLTDEPSNIIANSLTSAERIWTAQGLLQEREQTVVSTRVPVMRRQTVTQSRPAEDVRTRNRVVNTDTRRAWVDPLAETFLVDSNVHPNGVFITSLDLFFRAKDRNIPVTIQIRPVSNGYPNSAAIVPFSEVTLPAASVNTSDAPDPSNSATATNFPFSSPVYLVGGQEYAIVVLSNSNEYLAYIATIGQVQVGSEARISEQPYAGSLFKSQNASTWTADQTSDLMFVLNRAKFNTALNGQIDFRNVLDSDLLTQRGITTPSTLPSVARLNTLFLLSEQLEFPDTELNLSVATTLTGSGEVVGGFDRPILANQRETFEAQTIINQGSSPATFKLRAQFISNDDAVSPVMDLDRLTALAIENKVNDSANTSITDATYNGELEPNAAAYPAAENDPITNAPNGENGALARYVSRLVTLEEGFESTDLRVFLTVNKRIETDVQVFIKVQTPEEEGDFTTERYVQLLPVQDAFSENDNDFREIEYALPGEFPEAFNKFAVKVSLYSSNPTIVPRVRDLRAIAVI</sequence>
<organism evidence="1">
    <name type="scientific">marine sediment metagenome</name>
    <dbReference type="NCBI Taxonomy" id="412755"/>
    <lineage>
        <taxon>unclassified sequences</taxon>
        <taxon>metagenomes</taxon>
        <taxon>ecological metagenomes</taxon>
    </lineage>
</organism>
<accession>X0S6M4</accession>
<dbReference type="AlphaFoldDB" id="X0S6M4"/>
<evidence type="ECO:0008006" key="2">
    <source>
        <dbReference type="Google" id="ProtNLM"/>
    </source>
</evidence>
<reference evidence="1" key="1">
    <citation type="journal article" date="2014" name="Front. Microbiol.">
        <title>High frequency of phylogenetically diverse reductive dehalogenase-homologous genes in deep subseafloor sedimentary metagenomes.</title>
        <authorList>
            <person name="Kawai M."/>
            <person name="Futagami T."/>
            <person name="Toyoda A."/>
            <person name="Takaki Y."/>
            <person name="Nishi S."/>
            <person name="Hori S."/>
            <person name="Arai W."/>
            <person name="Tsubouchi T."/>
            <person name="Morono Y."/>
            <person name="Uchiyama I."/>
            <person name="Ito T."/>
            <person name="Fujiyama A."/>
            <person name="Inagaki F."/>
            <person name="Takami H."/>
        </authorList>
    </citation>
    <scope>NUCLEOTIDE SEQUENCE</scope>
    <source>
        <strain evidence="1">Expedition CK06-06</strain>
    </source>
</reference>
<evidence type="ECO:0000313" key="1">
    <source>
        <dbReference type="EMBL" id="GAF76713.1"/>
    </source>
</evidence>
<feature type="non-terminal residue" evidence="1">
    <location>
        <position position="1"/>
    </location>
</feature>
<dbReference type="EMBL" id="BARS01000398">
    <property type="protein sequence ID" value="GAF76713.1"/>
    <property type="molecule type" value="Genomic_DNA"/>
</dbReference>
<proteinExistence type="predicted"/>
<gene>
    <name evidence="1" type="ORF">S01H1_00998</name>
</gene>
<name>X0S6M4_9ZZZZ</name>
<protein>
    <recommendedName>
        <fullName evidence="2">DUF4815 domain-containing protein</fullName>
    </recommendedName>
</protein>
<comment type="caution">
    <text evidence="1">The sequence shown here is derived from an EMBL/GenBank/DDBJ whole genome shotgun (WGS) entry which is preliminary data.</text>
</comment>